<evidence type="ECO:0000313" key="2">
    <source>
        <dbReference type="EMBL" id="SHJ58866.1"/>
    </source>
</evidence>
<dbReference type="EMBL" id="FRAG01000003">
    <property type="protein sequence ID" value="SHJ58866.1"/>
    <property type="molecule type" value="Genomic_DNA"/>
</dbReference>
<proteinExistence type="predicted"/>
<dbReference type="InterPro" id="IPR002513">
    <property type="entry name" value="Tn3_Tnp_DDE_dom"/>
</dbReference>
<evidence type="ECO:0000313" key="3">
    <source>
        <dbReference type="Proteomes" id="UP000184465"/>
    </source>
</evidence>
<reference evidence="3" key="1">
    <citation type="submission" date="2016-11" db="EMBL/GenBank/DDBJ databases">
        <authorList>
            <person name="Varghese N."/>
            <person name="Submissions S."/>
        </authorList>
    </citation>
    <scope>NUCLEOTIDE SEQUENCE [LARGE SCALE GENOMIC DNA]</scope>
    <source>
        <strain evidence="3">DSM 15212 / CIP 107654 / DViRD3</strain>
    </source>
</reference>
<dbReference type="STRING" id="1121301.SAMN02745912_00422"/>
<feature type="domain" description="Tn3 transposase DDE" evidence="1">
    <location>
        <begin position="2"/>
        <end position="112"/>
    </location>
</feature>
<sequence>MYIRRKYINKDDLRNAISDVVNAILDIRAKEIWGETITSCASDSKKFASWDQNLMTEWHIRYRDRGVMIYWHVEKNSTYIYSQLKSCSSSEVSSMIEGLLRHCTDMEIEKTMLTPMAKVKLLLHFAIYLVLN</sequence>
<dbReference type="GO" id="GO:0006313">
    <property type="term" value="P:DNA transposition"/>
    <property type="evidence" value="ECO:0007669"/>
    <property type="project" value="InterPro"/>
</dbReference>
<organism evidence="2 3">
    <name type="scientific">Paramaledivibacter caminithermalis (strain DSM 15212 / CIP 107654 / DViRD3)</name>
    <name type="common">Clostridium caminithermale</name>
    <dbReference type="NCBI Taxonomy" id="1121301"/>
    <lineage>
        <taxon>Bacteria</taxon>
        <taxon>Bacillati</taxon>
        <taxon>Bacillota</taxon>
        <taxon>Clostridia</taxon>
        <taxon>Peptostreptococcales</taxon>
        <taxon>Caminicellaceae</taxon>
        <taxon>Paramaledivibacter</taxon>
    </lineage>
</organism>
<evidence type="ECO:0000259" key="1">
    <source>
        <dbReference type="Pfam" id="PF01526"/>
    </source>
</evidence>
<keyword evidence="3" id="KW-1185">Reference proteome</keyword>
<protein>
    <submittedName>
        <fullName evidence="2">Tn3 transposase DDE domain-containing protein</fullName>
    </submittedName>
</protein>
<dbReference type="AlphaFoldDB" id="A0A1M6KIT0"/>
<gene>
    <name evidence="2" type="ORF">SAMN02745912_00422</name>
</gene>
<dbReference type="Proteomes" id="UP000184465">
    <property type="component" value="Unassembled WGS sequence"/>
</dbReference>
<dbReference type="GO" id="GO:0004803">
    <property type="term" value="F:transposase activity"/>
    <property type="evidence" value="ECO:0007669"/>
    <property type="project" value="InterPro"/>
</dbReference>
<dbReference type="Pfam" id="PF01526">
    <property type="entry name" value="DDE_Tnp_Tn3"/>
    <property type="match status" value="1"/>
</dbReference>
<accession>A0A1M6KIT0</accession>
<name>A0A1M6KIT0_PARC5</name>